<reference evidence="2" key="1">
    <citation type="submission" date="2020-03" db="EMBL/GenBank/DDBJ databases">
        <title>The deep terrestrial virosphere.</title>
        <authorList>
            <person name="Holmfeldt K."/>
            <person name="Nilsson E."/>
            <person name="Simone D."/>
            <person name="Lopez-Fernandez M."/>
            <person name="Wu X."/>
            <person name="de Brujin I."/>
            <person name="Lundin D."/>
            <person name="Andersson A."/>
            <person name="Bertilsson S."/>
            <person name="Dopson M."/>
        </authorList>
    </citation>
    <scope>NUCLEOTIDE SEQUENCE</scope>
    <source>
        <strain evidence="2">TM448A01530</strain>
    </source>
</reference>
<sequence length="161" mass="19336">MVKKEEDFLKKHKPLKPEDVAEKMKDADKRKKKYTLDAAQVERNLLDYFEILDPIVDPVTDKVLAWMRRASYQEMIDMVPSELREYVGDMEKAPQELRQKYDSQQFEYMATLIENPKHTTEWWQKHANQHFIMLFQMTIIQMYKDMGIDIENFREPTGASR</sequence>
<evidence type="ECO:0000256" key="1">
    <source>
        <dbReference type="SAM" id="MobiDB-lite"/>
    </source>
</evidence>
<name>A0A6H1ZPQ7_9ZZZZ</name>
<protein>
    <submittedName>
        <fullName evidence="2">Uncharacterized protein</fullName>
    </submittedName>
</protein>
<gene>
    <name evidence="2" type="ORF">TM448A01530_0012</name>
</gene>
<dbReference type="EMBL" id="MT144162">
    <property type="protein sequence ID" value="QJA49913.1"/>
    <property type="molecule type" value="Genomic_DNA"/>
</dbReference>
<organism evidence="2">
    <name type="scientific">viral metagenome</name>
    <dbReference type="NCBI Taxonomy" id="1070528"/>
    <lineage>
        <taxon>unclassified sequences</taxon>
        <taxon>metagenomes</taxon>
        <taxon>organismal metagenomes</taxon>
    </lineage>
</organism>
<evidence type="ECO:0000313" key="2">
    <source>
        <dbReference type="EMBL" id="QJA49913.1"/>
    </source>
</evidence>
<feature type="region of interest" description="Disordered" evidence="1">
    <location>
        <begin position="1"/>
        <end position="27"/>
    </location>
</feature>
<proteinExistence type="predicted"/>
<dbReference type="AlphaFoldDB" id="A0A6H1ZPQ7"/>
<accession>A0A6H1ZPQ7</accession>